<sequence>MRSTDNGPTDRICGVSARFRIEFFSSHIIDHRHSQPAYHNIIHLNMPLHQAVIIHREIWKVRGGLT</sequence>
<name>A0A1L9U539_ASPBC</name>
<reference evidence="2" key="1">
    <citation type="journal article" date="2017" name="Genome Biol.">
        <title>Comparative genomics reveals high biological diversity and specific adaptations in the industrially and medically important fungal genus Aspergillus.</title>
        <authorList>
            <person name="de Vries R.P."/>
            <person name="Riley R."/>
            <person name="Wiebenga A."/>
            <person name="Aguilar-Osorio G."/>
            <person name="Amillis S."/>
            <person name="Uchima C.A."/>
            <person name="Anderluh G."/>
            <person name="Asadollahi M."/>
            <person name="Askin M."/>
            <person name="Barry K."/>
            <person name="Battaglia E."/>
            <person name="Bayram O."/>
            <person name="Benocci T."/>
            <person name="Braus-Stromeyer S.A."/>
            <person name="Caldana C."/>
            <person name="Canovas D."/>
            <person name="Cerqueira G.C."/>
            <person name="Chen F."/>
            <person name="Chen W."/>
            <person name="Choi C."/>
            <person name="Clum A."/>
            <person name="Dos Santos R.A."/>
            <person name="Damasio A.R."/>
            <person name="Diallinas G."/>
            <person name="Emri T."/>
            <person name="Fekete E."/>
            <person name="Flipphi M."/>
            <person name="Freyberg S."/>
            <person name="Gallo A."/>
            <person name="Gournas C."/>
            <person name="Habgood R."/>
            <person name="Hainaut M."/>
            <person name="Harispe M.L."/>
            <person name="Henrissat B."/>
            <person name="Hilden K.S."/>
            <person name="Hope R."/>
            <person name="Hossain A."/>
            <person name="Karabika E."/>
            <person name="Karaffa L."/>
            <person name="Karanyi Z."/>
            <person name="Krasevec N."/>
            <person name="Kuo A."/>
            <person name="Kusch H."/>
            <person name="LaButti K."/>
            <person name="Lagendijk E.L."/>
            <person name="Lapidus A."/>
            <person name="Levasseur A."/>
            <person name="Lindquist E."/>
            <person name="Lipzen A."/>
            <person name="Logrieco A.F."/>
            <person name="MacCabe A."/>
            <person name="Maekelae M.R."/>
            <person name="Malavazi I."/>
            <person name="Melin P."/>
            <person name="Meyer V."/>
            <person name="Mielnichuk N."/>
            <person name="Miskei M."/>
            <person name="Molnar A.P."/>
            <person name="Mule G."/>
            <person name="Ngan C.Y."/>
            <person name="Orejas M."/>
            <person name="Orosz E."/>
            <person name="Ouedraogo J.P."/>
            <person name="Overkamp K.M."/>
            <person name="Park H.-S."/>
            <person name="Perrone G."/>
            <person name="Piumi F."/>
            <person name="Punt P.J."/>
            <person name="Ram A.F."/>
            <person name="Ramon A."/>
            <person name="Rauscher S."/>
            <person name="Record E."/>
            <person name="Riano-Pachon D.M."/>
            <person name="Robert V."/>
            <person name="Roehrig J."/>
            <person name="Ruller R."/>
            <person name="Salamov A."/>
            <person name="Salih N.S."/>
            <person name="Samson R.A."/>
            <person name="Sandor E."/>
            <person name="Sanguinetti M."/>
            <person name="Schuetze T."/>
            <person name="Sepcic K."/>
            <person name="Shelest E."/>
            <person name="Sherlock G."/>
            <person name="Sophianopoulou V."/>
            <person name="Squina F.M."/>
            <person name="Sun H."/>
            <person name="Susca A."/>
            <person name="Todd R.B."/>
            <person name="Tsang A."/>
            <person name="Unkles S.E."/>
            <person name="van de Wiele N."/>
            <person name="van Rossen-Uffink D."/>
            <person name="Oliveira J.V."/>
            <person name="Vesth T.C."/>
            <person name="Visser J."/>
            <person name="Yu J.-H."/>
            <person name="Zhou M."/>
            <person name="Andersen M.R."/>
            <person name="Archer D.B."/>
            <person name="Baker S.E."/>
            <person name="Benoit I."/>
            <person name="Brakhage A.A."/>
            <person name="Braus G.H."/>
            <person name="Fischer R."/>
            <person name="Frisvad J.C."/>
            <person name="Goldman G.H."/>
            <person name="Houbraken J."/>
            <person name="Oakley B."/>
            <person name="Pocsi I."/>
            <person name="Scazzocchio C."/>
            <person name="Seiboth B."/>
            <person name="vanKuyk P.A."/>
            <person name="Wortman J."/>
            <person name="Dyer P.S."/>
            <person name="Grigoriev I.V."/>
        </authorList>
    </citation>
    <scope>NUCLEOTIDE SEQUENCE [LARGE SCALE GENOMIC DNA]</scope>
    <source>
        <strain evidence="2">CBS 101740 / IMI 381727 / IBT 21946</strain>
    </source>
</reference>
<protein>
    <submittedName>
        <fullName evidence="1">Uncharacterized protein</fullName>
    </submittedName>
</protein>
<dbReference type="Proteomes" id="UP000184499">
    <property type="component" value="Unassembled WGS sequence"/>
</dbReference>
<accession>A0A1L9U539</accession>
<evidence type="ECO:0000313" key="1">
    <source>
        <dbReference type="EMBL" id="OJJ66790.1"/>
    </source>
</evidence>
<dbReference type="RefSeq" id="XP_067474040.1">
    <property type="nucleotide sequence ID" value="XM_067623545.1"/>
</dbReference>
<evidence type="ECO:0000313" key="2">
    <source>
        <dbReference type="Proteomes" id="UP000184499"/>
    </source>
</evidence>
<dbReference type="VEuPathDB" id="FungiDB:ASPBRDRAFT_366291"/>
<dbReference type="AlphaFoldDB" id="A0A1L9U539"/>
<keyword evidence="2" id="KW-1185">Reference proteome</keyword>
<proteinExistence type="predicted"/>
<dbReference type="EMBL" id="KV878697">
    <property type="protein sequence ID" value="OJJ66790.1"/>
    <property type="molecule type" value="Genomic_DNA"/>
</dbReference>
<dbReference type="GeneID" id="93576033"/>
<gene>
    <name evidence="1" type="ORF">ASPBRDRAFT_366291</name>
</gene>
<organism evidence="1 2">
    <name type="scientific">Aspergillus brasiliensis (strain CBS 101740 / IMI 381727 / IBT 21946)</name>
    <dbReference type="NCBI Taxonomy" id="767769"/>
    <lineage>
        <taxon>Eukaryota</taxon>
        <taxon>Fungi</taxon>
        <taxon>Dikarya</taxon>
        <taxon>Ascomycota</taxon>
        <taxon>Pezizomycotina</taxon>
        <taxon>Eurotiomycetes</taxon>
        <taxon>Eurotiomycetidae</taxon>
        <taxon>Eurotiales</taxon>
        <taxon>Aspergillaceae</taxon>
        <taxon>Aspergillus</taxon>
        <taxon>Aspergillus subgen. Circumdati</taxon>
    </lineage>
</organism>